<evidence type="ECO:0000256" key="4">
    <source>
        <dbReference type="ARBA" id="ARBA00022989"/>
    </source>
</evidence>
<evidence type="ECO:0000313" key="7">
    <source>
        <dbReference type="EMBL" id="OBA28754.1"/>
    </source>
</evidence>
<evidence type="ECO:0000256" key="5">
    <source>
        <dbReference type="ARBA" id="ARBA00023136"/>
    </source>
</evidence>
<evidence type="ECO:0000313" key="8">
    <source>
        <dbReference type="Proteomes" id="UP000092321"/>
    </source>
</evidence>
<evidence type="ECO:0000256" key="2">
    <source>
        <dbReference type="ARBA" id="ARBA00022692"/>
    </source>
</evidence>
<feature type="transmembrane region" description="Helical" evidence="6">
    <location>
        <begin position="79"/>
        <end position="103"/>
    </location>
</feature>
<keyword evidence="3" id="KW-0256">Endoplasmic reticulum</keyword>
<dbReference type="GO" id="GO:0070072">
    <property type="term" value="P:vacuolar proton-transporting V-type ATPase complex assembly"/>
    <property type="evidence" value="ECO:0007669"/>
    <property type="project" value="InterPro"/>
</dbReference>
<protein>
    <submittedName>
        <fullName evidence="7">Uncharacterized protein</fullName>
    </submittedName>
</protein>
<evidence type="ECO:0000256" key="6">
    <source>
        <dbReference type="SAM" id="Phobius"/>
    </source>
</evidence>
<comment type="subcellular location">
    <subcellularLocation>
        <location evidence="1">Endoplasmic reticulum membrane</location>
        <topology evidence="1">Multi-pass membrane protein</topology>
    </subcellularLocation>
</comment>
<dbReference type="EMBL" id="LXPE01000002">
    <property type="protein sequence ID" value="OBA28754.1"/>
    <property type="molecule type" value="Genomic_DNA"/>
</dbReference>
<keyword evidence="5 6" id="KW-0472">Membrane</keyword>
<dbReference type="PANTHER" id="PTHR31394">
    <property type="entry name" value="TRANSMEMBRANE PROTEIN 199"/>
    <property type="match status" value="1"/>
</dbReference>
<dbReference type="PANTHER" id="PTHR31394:SF1">
    <property type="entry name" value="TRANSMEMBRANE PROTEIN 199"/>
    <property type="match status" value="1"/>
</dbReference>
<dbReference type="OrthoDB" id="19981at2759"/>
<feature type="non-terminal residue" evidence="7">
    <location>
        <position position="1"/>
    </location>
</feature>
<dbReference type="Pfam" id="PF11712">
    <property type="entry name" value="Vma12"/>
    <property type="match status" value="1"/>
</dbReference>
<accession>A0A1B7TJ41</accession>
<reference evidence="8" key="1">
    <citation type="journal article" date="2016" name="Proc. Natl. Acad. Sci. U.S.A.">
        <title>Comparative genomics of biotechnologically important yeasts.</title>
        <authorList>
            <person name="Riley R."/>
            <person name="Haridas S."/>
            <person name="Wolfe K.H."/>
            <person name="Lopes M.R."/>
            <person name="Hittinger C.T."/>
            <person name="Goeker M."/>
            <person name="Salamov A.A."/>
            <person name="Wisecaver J.H."/>
            <person name="Long T.M."/>
            <person name="Calvey C.H."/>
            <person name="Aerts A.L."/>
            <person name="Barry K.W."/>
            <person name="Choi C."/>
            <person name="Clum A."/>
            <person name="Coughlan A.Y."/>
            <person name="Deshpande S."/>
            <person name="Douglass A.P."/>
            <person name="Hanson S.J."/>
            <person name="Klenk H.-P."/>
            <person name="LaButti K.M."/>
            <person name="Lapidus A."/>
            <person name="Lindquist E.A."/>
            <person name="Lipzen A.M."/>
            <person name="Meier-Kolthoff J.P."/>
            <person name="Ohm R.A."/>
            <person name="Otillar R.P."/>
            <person name="Pangilinan J.L."/>
            <person name="Peng Y."/>
            <person name="Rokas A."/>
            <person name="Rosa C.A."/>
            <person name="Scheuner C."/>
            <person name="Sibirny A.A."/>
            <person name="Slot J.C."/>
            <person name="Stielow J.B."/>
            <person name="Sun H."/>
            <person name="Kurtzman C.P."/>
            <person name="Blackwell M."/>
            <person name="Grigoriev I.V."/>
            <person name="Jeffries T.W."/>
        </authorList>
    </citation>
    <scope>NUCLEOTIDE SEQUENCE [LARGE SCALE GENOMIC DNA]</scope>
    <source>
        <strain evidence="8">NRRL Y-1626</strain>
    </source>
</reference>
<dbReference type="AlphaFoldDB" id="A0A1B7TJ41"/>
<feature type="transmembrane region" description="Helical" evidence="6">
    <location>
        <begin position="52"/>
        <end position="73"/>
    </location>
</feature>
<dbReference type="InterPro" id="IPR021013">
    <property type="entry name" value="ATPase_Vma12"/>
</dbReference>
<evidence type="ECO:0000256" key="1">
    <source>
        <dbReference type="ARBA" id="ARBA00004477"/>
    </source>
</evidence>
<dbReference type="Proteomes" id="UP000092321">
    <property type="component" value="Unassembled WGS sequence"/>
</dbReference>
<name>A0A1B7TJ41_9ASCO</name>
<proteinExistence type="predicted"/>
<gene>
    <name evidence="7" type="ORF">HANVADRAFT_15366</name>
</gene>
<keyword evidence="8" id="KW-1185">Reference proteome</keyword>
<comment type="caution">
    <text evidence="7">The sequence shown here is derived from an EMBL/GenBank/DDBJ whole genome shotgun (WGS) entry which is preliminary data.</text>
</comment>
<dbReference type="GO" id="GO:0005789">
    <property type="term" value="C:endoplasmic reticulum membrane"/>
    <property type="evidence" value="ECO:0007669"/>
    <property type="project" value="UniProtKB-SubCell"/>
</dbReference>
<feature type="non-terminal residue" evidence="7">
    <location>
        <position position="113"/>
    </location>
</feature>
<evidence type="ECO:0000256" key="3">
    <source>
        <dbReference type="ARBA" id="ARBA00022824"/>
    </source>
</evidence>
<keyword evidence="4 6" id="KW-1133">Transmembrane helix</keyword>
<organism evidence="7 8">
    <name type="scientific">Hanseniaspora valbyensis NRRL Y-1626</name>
    <dbReference type="NCBI Taxonomy" id="766949"/>
    <lineage>
        <taxon>Eukaryota</taxon>
        <taxon>Fungi</taxon>
        <taxon>Dikarya</taxon>
        <taxon>Ascomycota</taxon>
        <taxon>Saccharomycotina</taxon>
        <taxon>Saccharomycetes</taxon>
        <taxon>Saccharomycodales</taxon>
        <taxon>Saccharomycodaceae</taxon>
        <taxon>Hanseniaspora</taxon>
    </lineage>
</organism>
<sequence length="113" mass="13341">KGLNYTKEFKEHLDKIKKNQVLKDIYNKNTDSDEEDKQQSFQQMQKEIKEQITTIFNILLTVVSCIVACWYWTPYVSISYRLLLCIFVGILVLIADVVVYNSFQRNIKPSNEK</sequence>
<keyword evidence="2 6" id="KW-0812">Transmembrane</keyword>